<keyword evidence="4" id="KW-1185">Reference proteome</keyword>
<dbReference type="InterPro" id="IPR050194">
    <property type="entry name" value="Glycosyltransferase_grp1"/>
</dbReference>
<name>A0ABP9DLH0_9BACT</name>
<comment type="caution">
    <text evidence="3">The sequence shown here is derived from an EMBL/GenBank/DDBJ whole genome shotgun (WGS) entry which is preliminary data.</text>
</comment>
<sequence length="396" mass="44863">MENRQTKKIRILRIIARLNVGGPAIHTVLLTDRLNNDKFESKLIAGQLSEGEGDMSYLAKERNVVYEECQDLQRELSPIKDIKALLKMWKIIRTYQPDIIHTHTAKAGFIGRSAALLYNLFKNEAKRIRVVHTFHGHVFHSYFSPLKTNLFLFLERFLGRYTDTIITITPLQKQEILSLGVGKEIQHQIVPLGLDLKRFYIQPRDNGILKGHFEIPSEKKLIGVVARFTAIKNLTLFLETAAELLKNFNDIHFVMVGDGEEMSLLKEKAEALNITSSVTFTGFLKELHLVYADLDLVMLTSHNEGSPVSIIEAMTAGVPVVASAVGGVPDLFQKDFHEMLCPANDKDALVKACAKILKDHIYRNAFIDAHQNQIYQKYSFDRLSNDLSGLYQNLVS</sequence>
<gene>
    <name evidence="3" type="ORF">GCM10023331_36670</name>
</gene>
<feature type="domain" description="Glycosyltransferase subfamily 4-like N-terminal" evidence="2">
    <location>
        <begin position="20"/>
        <end position="198"/>
    </location>
</feature>
<dbReference type="PANTHER" id="PTHR45947">
    <property type="entry name" value="SULFOQUINOVOSYL TRANSFERASE SQD2"/>
    <property type="match status" value="1"/>
</dbReference>
<dbReference type="Pfam" id="PF00534">
    <property type="entry name" value="Glycos_transf_1"/>
    <property type="match status" value="1"/>
</dbReference>
<dbReference type="Gene3D" id="3.40.50.2000">
    <property type="entry name" value="Glycogen Phosphorylase B"/>
    <property type="match status" value="2"/>
</dbReference>
<dbReference type="InterPro" id="IPR001296">
    <property type="entry name" value="Glyco_trans_1"/>
</dbReference>
<dbReference type="Proteomes" id="UP001500298">
    <property type="component" value="Unassembled WGS sequence"/>
</dbReference>
<protein>
    <submittedName>
        <fullName evidence="3">Glycosyltransferase family 4 protein</fullName>
    </submittedName>
</protein>
<evidence type="ECO:0000313" key="4">
    <source>
        <dbReference type="Proteomes" id="UP001500298"/>
    </source>
</evidence>
<dbReference type="SUPFAM" id="SSF53756">
    <property type="entry name" value="UDP-Glycosyltransferase/glycogen phosphorylase"/>
    <property type="match status" value="1"/>
</dbReference>
<dbReference type="PANTHER" id="PTHR45947:SF3">
    <property type="entry name" value="SULFOQUINOVOSYL TRANSFERASE SQD2"/>
    <property type="match status" value="1"/>
</dbReference>
<evidence type="ECO:0000259" key="1">
    <source>
        <dbReference type="Pfam" id="PF00534"/>
    </source>
</evidence>
<reference evidence="4" key="1">
    <citation type="journal article" date="2019" name="Int. J. Syst. Evol. Microbiol.">
        <title>The Global Catalogue of Microorganisms (GCM) 10K type strain sequencing project: providing services to taxonomists for standard genome sequencing and annotation.</title>
        <authorList>
            <consortium name="The Broad Institute Genomics Platform"/>
            <consortium name="The Broad Institute Genome Sequencing Center for Infectious Disease"/>
            <person name="Wu L."/>
            <person name="Ma J."/>
        </authorList>
    </citation>
    <scope>NUCLEOTIDE SEQUENCE [LARGE SCALE GENOMIC DNA]</scope>
    <source>
        <strain evidence="4">JCM 18326</strain>
    </source>
</reference>
<dbReference type="Pfam" id="PF13439">
    <property type="entry name" value="Glyco_transf_4"/>
    <property type="match status" value="1"/>
</dbReference>
<dbReference type="EMBL" id="BAABJX010000059">
    <property type="protein sequence ID" value="GAA4848614.1"/>
    <property type="molecule type" value="Genomic_DNA"/>
</dbReference>
<organism evidence="3 4">
    <name type="scientific">Algivirga pacifica</name>
    <dbReference type="NCBI Taxonomy" id="1162670"/>
    <lineage>
        <taxon>Bacteria</taxon>
        <taxon>Pseudomonadati</taxon>
        <taxon>Bacteroidota</taxon>
        <taxon>Cytophagia</taxon>
        <taxon>Cytophagales</taxon>
        <taxon>Flammeovirgaceae</taxon>
        <taxon>Algivirga</taxon>
    </lineage>
</organism>
<feature type="domain" description="Glycosyl transferase family 1" evidence="1">
    <location>
        <begin position="213"/>
        <end position="371"/>
    </location>
</feature>
<accession>A0ABP9DLH0</accession>
<proteinExistence type="predicted"/>
<evidence type="ECO:0000259" key="2">
    <source>
        <dbReference type="Pfam" id="PF13439"/>
    </source>
</evidence>
<evidence type="ECO:0000313" key="3">
    <source>
        <dbReference type="EMBL" id="GAA4848614.1"/>
    </source>
</evidence>
<dbReference type="InterPro" id="IPR028098">
    <property type="entry name" value="Glyco_trans_4-like_N"/>
</dbReference>
<dbReference type="RefSeq" id="WP_345374484.1">
    <property type="nucleotide sequence ID" value="NZ_BAABJX010000059.1"/>
</dbReference>